<gene>
    <name evidence="1" type="ORF">LAZ67_18001030</name>
</gene>
<dbReference type="Proteomes" id="UP001235939">
    <property type="component" value="Chromosome 18"/>
</dbReference>
<proteinExistence type="predicted"/>
<keyword evidence="2" id="KW-1185">Reference proteome</keyword>
<dbReference type="EMBL" id="CP092880">
    <property type="protein sequence ID" value="UYV79913.1"/>
    <property type="molecule type" value="Genomic_DNA"/>
</dbReference>
<protein>
    <submittedName>
        <fullName evidence="1">Uncharacterized protein</fullName>
    </submittedName>
</protein>
<dbReference type="Gene3D" id="3.30.420.10">
    <property type="entry name" value="Ribonuclease H-like superfamily/Ribonuclease H"/>
    <property type="match status" value="1"/>
</dbReference>
<sequence length="122" mass="14582">MTTHGHIRPSLNNSIWLNTELLYYPSHPILLNLLPTTFSFTLKLKKVLKGCRFDSIPEIKENTKNILKSLKDEDFQRCFDIWKKRWKKCIDRLQSEVLEPLPATHEKYDPSLLYYFKLELRS</sequence>
<evidence type="ECO:0000313" key="2">
    <source>
        <dbReference type="Proteomes" id="UP001235939"/>
    </source>
</evidence>
<dbReference type="InterPro" id="IPR036397">
    <property type="entry name" value="RNaseH_sf"/>
</dbReference>
<reference evidence="1 2" key="1">
    <citation type="submission" date="2022-01" db="EMBL/GenBank/DDBJ databases">
        <title>A chromosomal length assembly of Cordylochernes scorpioides.</title>
        <authorList>
            <person name="Zeh D."/>
            <person name="Zeh J."/>
        </authorList>
    </citation>
    <scope>NUCLEOTIDE SEQUENCE [LARGE SCALE GENOMIC DNA]</scope>
    <source>
        <strain evidence="1">IN4F17</strain>
        <tissue evidence="1">Whole Body</tissue>
    </source>
</reference>
<name>A0ABY6LFT3_9ARAC</name>
<accession>A0ABY6LFT3</accession>
<organism evidence="1 2">
    <name type="scientific">Cordylochernes scorpioides</name>
    <dbReference type="NCBI Taxonomy" id="51811"/>
    <lineage>
        <taxon>Eukaryota</taxon>
        <taxon>Metazoa</taxon>
        <taxon>Ecdysozoa</taxon>
        <taxon>Arthropoda</taxon>
        <taxon>Chelicerata</taxon>
        <taxon>Arachnida</taxon>
        <taxon>Pseudoscorpiones</taxon>
        <taxon>Cheliferoidea</taxon>
        <taxon>Chernetidae</taxon>
        <taxon>Cordylochernes</taxon>
    </lineage>
</organism>
<evidence type="ECO:0000313" key="1">
    <source>
        <dbReference type="EMBL" id="UYV79913.1"/>
    </source>
</evidence>